<keyword evidence="4 9" id="KW-0479">Metal-binding</keyword>
<reference evidence="17 19" key="3">
    <citation type="submission" date="2024-02" db="EMBL/GenBank/DDBJ databases">
        <title>Tn5403 promotes plasmid rearrangements and degradation of the Klebsiella pneumoniae carbapenemase (KPC) transposon Tn4401.</title>
        <authorList>
            <person name="Sheppard A.E."/>
            <person name="Barry K.E."/>
            <person name="Parikh H.I."/>
            <person name="Vegesana K."/>
            <person name="Sebra R."/>
            <person name="George S."/>
            <person name="Sanderson N.D."/>
            <person name="Stoesser N."/>
            <person name="Eyre D.W."/>
            <person name="Crook D.W."/>
            <person name="Walker A.S."/>
            <person name="Mathers A.J."/>
        </authorList>
    </citation>
    <scope>NUCLEOTIDE SEQUENCE [LARGE SCALE GENOMIC DNA]</scope>
    <source>
        <strain evidence="17 19">CAV1921</strain>
    </source>
</reference>
<feature type="binding site" evidence="9">
    <location>
        <position position="145"/>
    </location>
    <ligand>
        <name>Mg(2+)</name>
        <dbReference type="ChEBI" id="CHEBI:18420"/>
        <note>catalytic</note>
    </ligand>
</feature>
<dbReference type="SMART" id="SM00477">
    <property type="entry name" value="NUC"/>
    <property type="match status" value="1"/>
</dbReference>
<evidence type="ECO:0000313" key="15">
    <source>
        <dbReference type="EMBL" id="PIK83705.1"/>
    </source>
</evidence>
<dbReference type="Proteomes" id="UP000229713">
    <property type="component" value="Unassembled WGS sequence"/>
</dbReference>
<dbReference type="InterPro" id="IPR044925">
    <property type="entry name" value="His-Me_finger_sf"/>
</dbReference>
<evidence type="ECO:0000313" key="19">
    <source>
        <dbReference type="Proteomes" id="UP001350972"/>
    </source>
</evidence>
<dbReference type="EC" id="3.1.30.-" evidence="10"/>
<keyword evidence="3 10" id="KW-0540">Nuclease</keyword>
<feature type="domain" description="DNA/RNA non-specific endonuclease/pyrophosphatase/phosphodiesterase" evidence="14">
    <location>
        <begin position="50"/>
        <end position="252"/>
    </location>
</feature>
<dbReference type="InterPro" id="IPR001604">
    <property type="entry name" value="Endo_G_ENPP1-like_dom"/>
</dbReference>
<dbReference type="SUPFAM" id="SSF54060">
    <property type="entry name" value="His-Me finger endonucleases"/>
    <property type="match status" value="1"/>
</dbReference>
<dbReference type="PROSITE" id="PS51257">
    <property type="entry name" value="PROKAR_LIPOPROTEIN"/>
    <property type="match status" value="1"/>
</dbReference>
<evidence type="ECO:0000313" key="16">
    <source>
        <dbReference type="EMBL" id="UXE36040.1"/>
    </source>
</evidence>
<evidence type="ECO:0000256" key="8">
    <source>
        <dbReference type="PIRSR" id="PIRSR640255-1"/>
    </source>
</evidence>
<evidence type="ECO:0000259" key="13">
    <source>
        <dbReference type="SMART" id="SM00477"/>
    </source>
</evidence>
<feature type="signal peptide" evidence="12">
    <location>
        <begin position="1"/>
        <end position="23"/>
    </location>
</feature>
<dbReference type="Proteomes" id="UP001350972">
    <property type="component" value="Chromosome"/>
</dbReference>
<comment type="similarity">
    <text evidence="2 10">Belongs to the DNA/RNA non-specific endonuclease family.</text>
</comment>
<reference evidence="16" key="2">
    <citation type="submission" date="2022-09" db="EMBL/GenBank/DDBJ databases">
        <title>Multidrug resistance Raoultella ornithinolytica Strain MQB_Silv_108.</title>
        <authorList>
            <person name="Quintela-Baluja M."/>
        </authorList>
    </citation>
    <scope>NUCLEOTIDE SEQUENCE</scope>
    <source>
        <strain evidence="16">MQB_Silv_108</strain>
    </source>
</reference>
<feature type="region of interest" description="Disordered" evidence="11">
    <location>
        <begin position="78"/>
        <end position="97"/>
    </location>
</feature>
<dbReference type="PROSITE" id="PS01070">
    <property type="entry name" value="NUCLEASE_NON_SPEC"/>
    <property type="match status" value="1"/>
</dbReference>
<proteinExistence type="inferred from homology"/>
<evidence type="ECO:0000313" key="18">
    <source>
        <dbReference type="Proteomes" id="UP000229713"/>
    </source>
</evidence>
<dbReference type="Proteomes" id="UP001064206">
    <property type="component" value="Chromosome"/>
</dbReference>
<organism evidence="15 18">
    <name type="scientific">Raoultella ornithinolytica</name>
    <name type="common">Klebsiella ornithinolytica</name>
    <dbReference type="NCBI Taxonomy" id="54291"/>
    <lineage>
        <taxon>Bacteria</taxon>
        <taxon>Pseudomonadati</taxon>
        <taxon>Pseudomonadota</taxon>
        <taxon>Gammaproteobacteria</taxon>
        <taxon>Enterobacterales</taxon>
        <taxon>Enterobacteriaceae</taxon>
        <taxon>Klebsiella/Raoultella group</taxon>
        <taxon>Raoultella</taxon>
    </lineage>
</organism>
<dbReference type="EMBL" id="CP104450">
    <property type="protein sequence ID" value="UXE36040.1"/>
    <property type="molecule type" value="Genomic_DNA"/>
</dbReference>
<evidence type="ECO:0000256" key="10">
    <source>
        <dbReference type="RuleBase" id="RU366055"/>
    </source>
</evidence>
<evidence type="ECO:0000313" key="17">
    <source>
        <dbReference type="EMBL" id="WWC09392.1"/>
    </source>
</evidence>
<feature type="chain" id="PRO_5044568575" description="Endonuclease" evidence="12">
    <location>
        <begin position="24"/>
        <end position="271"/>
    </location>
</feature>
<dbReference type="InterPro" id="IPR040255">
    <property type="entry name" value="Non-specific_endonuclease"/>
</dbReference>
<evidence type="ECO:0000256" key="3">
    <source>
        <dbReference type="ARBA" id="ARBA00022722"/>
    </source>
</evidence>
<protein>
    <recommendedName>
        <fullName evidence="10">Endonuclease</fullName>
        <ecNumber evidence="10">3.1.30.-</ecNumber>
    </recommendedName>
</protein>
<keyword evidence="5 10" id="KW-0255">Endonuclease</keyword>
<evidence type="ECO:0000256" key="7">
    <source>
        <dbReference type="ARBA" id="ARBA00022842"/>
    </source>
</evidence>
<sequence length="271" mass="29910">MRIYYRYLCLWFVFLLFSCTTSYQPSTQFPVTTDNCEVGCPSGGSDQTLVRDSYTLNNNSNTKFANWVAYKMTKSSQASGRPRDWKRDPALPPADTLSPDAYQNANTLLGVDRGHQAPLAGLGGASDWPSLNYLSNITPQKADLNQGAWVRLEDKERELANRSDVTAVYSVTGPLFERHIATLPADPSVEIPSAYWKIIFIGVSPDKGQYAAFLMDQSTPKTANFCDYQVTVDLIESKTNPKLSIWSSLPAKVSAHIKATKGTLASEMGCL</sequence>
<dbReference type="GO" id="GO:0046872">
    <property type="term" value="F:metal ion binding"/>
    <property type="evidence" value="ECO:0007669"/>
    <property type="project" value="UniProtKB-KW"/>
</dbReference>
<dbReference type="Pfam" id="PF01223">
    <property type="entry name" value="Endonuclease_NS"/>
    <property type="match status" value="1"/>
</dbReference>
<dbReference type="PANTHER" id="PTHR13966">
    <property type="entry name" value="ENDONUCLEASE RELATED"/>
    <property type="match status" value="1"/>
</dbReference>
<evidence type="ECO:0000256" key="9">
    <source>
        <dbReference type="PIRSR" id="PIRSR640255-2"/>
    </source>
</evidence>
<keyword evidence="12" id="KW-0732">Signal</keyword>
<dbReference type="InterPro" id="IPR020821">
    <property type="entry name" value="ENPP1-3/EXOG-like_nuc-like"/>
</dbReference>
<keyword evidence="6 10" id="KW-0378">Hydrolase</keyword>
<evidence type="ECO:0000256" key="6">
    <source>
        <dbReference type="ARBA" id="ARBA00022801"/>
    </source>
</evidence>
<dbReference type="InterPro" id="IPR018524">
    <property type="entry name" value="DNA/RNA_endonuclease_AS"/>
</dbReference>
<keyword evidence="7" id="KW-0460">Magnesium</keyword>
<dbReference type="GO" id="GO:0003676">
    <property type="term" value="F:nucleic acid binding"/>
    <property type="evidence" value="ECO:0007669"/>
    <property type="project" value="InterPro"/>
</dbReference>
<feature type="active site" description="Proton acceptor" evidence="8">
    <location>
        <position position="115"/>
    </location>
</feature>
<dbReference type="InterPro" id="IPR044929">
    <property type="entry name" value="DNA/RNA_non-sp_Endonuclease_sf"/>
</dbReference>
<evidence type="ECO:0000256" key="11">
    <source>
        <dbReference type="SAM" id="MobiDB-lite"/>
    </source>
</evidence>
<dbReference type="PANTHER" id="PTHR13966:SF5">
    <property type="entry name" value="ENDONUCLEASE G, MITOCHONDRIAL"/>
    <property type="match status" value="1"/>
</dbReference>
<evidence type="ECO:0000256" key="5">
    <source>
        <dbReference type="ARBA" id="ARBA00022759"/>
    </source>
</evidence>
<dbReference type="SMART" id="SM00892">
    <property type="entry name" value="Endonuclease_NS"/>
    <property type="match status" value="1"/>
</dbReference>
<dbReference type="EMBL" id="CP145163">
    <property type="protein sequence ID" value="WWC09392.1"/>
    <property type="molecule type" value="Genomic_DNA"/>
</dbReference>
<reference evidence="15 18" key="1">
    <citation type="submission" date="2017-07" db="EMBL/GenBank/DDBJ databases">
        <title>Raoultella ornithinolytica strain HH3 draft genome.</title>
        <authorList>
            <person name="Duceppe M.-O."/>
            <person name="Huang H."/>
            <person name="Phipps-Todd B."/>
        </authorList>
    </citation>
    <scope>NUCLEOTIDE SEQUENCE [LARGE SCALE GENOMIC DNA]</scope>
    <source>
        <strain evidence="15 18">HH3</strain>
    </source>
</reference>
<evidence type="ECO:0000256" key="4">
    <source>
        <dbReference type="ARBA" id="ARBA00022723"/>
    </source>
</evidence>
<accession>A0A1Y6GIE9</accession>
<evidence type="ECO:0000256" key="2">
    <source>
        <dbReference type="ARBA" id="ARBA00010052"/>
    </source>
</evidence>
<dbReference type="CDD" id="cd00091">
    <property type="entry name" value="NUC"/>
    <property type="match status" value="1"/>
</dbReference>
<keyword evidence="19" id="KW-1185">Reference proteome</keyword>
<dbReference type="Gene3D" id="3.40.570.10">
    <property type="entry name" value="Extracellular Endonuclease, subunit A"/>
    <property type="match status" value="1"/>
</dbReference>
<gene>
    <name evidence="15" type="ORF">CFY86_13185</name>
    <name evidence="17" type="ORF">LM286_13440</name>
    <name evidence="16" type="ORF">N2J37_15855</name>
</gene>
<evidence type="ECO:0000256" key="12">
    <source>
        <dbReference type="SAM" id="SignalP"/>
    </source>
</evidence>
<feature type="domain" description="ENPP1-3/EXOG-like endonuclease/phosphodiesterase" evidence="13">
    <location>
        <begin position="51"/>
        <end position="252"/>
    </location>
</feature>
<dbReference type="RefSeq" id="WP_004862097.1">
    <property type="nucleotide sequence ID" value="NZ_ABDFAB020000002.1"/>
</dbReference>
<evidence type="ECO:0000256" key="1">
    <source>
        <dbReference type="ARBA" id="ARBA00001946"/>
    </source>
</evidence>
<dbReference type="eggNOG" id="COG1864">
    <property type="taxonomic scope" value="Bacteria"/>
</dbReference>
<name>A0A1Y6GIE9_RAOOR</name>
<dbReference type="GO" id="GO:0004519">
    <property type="term" value="F:endonuclease activity"/>
    <property type="evidence" value="ECO:0007669"/>
    <property type="project" value="UniProtKB-UniRule"/>
</dbReference>
<evidence type="ECO:0000259" key="14">
    <source>
        <dbReference type="SMART" id="SM00892"/>
    </source>
</evidence>
<comment type="cofactor">
    <cofactor evidence="1 10">
        <name>Mg(2+)</name>
        <dbReference type="ChEBI" id="CHEBI:18420"/>
    </cofactor>
</comment>
<dbReference type="GO" id="GO:0016787">
    <property type="term" value="F:hydrolase activity"/>
    <property type="evidence" value="ECO:0007669"/>
    <property type="project" value="UniProtKB-KW"/>
</dbReference>
<dbReference type="AlphaFoldDB" id="A0A1Y6GIE9"/>
<dbReference type="EMBL" id="NKYI01000020">
    <property type="protein sequence ID" value="PIK83705.1"/>
    <property type="molecule type" value="Genomic_DNA"/>
</dbReference>